<dbReference type="GeneTree" id="ENSGT00980000199060"/>
<proteinExistence type="predicted"/>
<dbReference type="InParanoid" id="A0A667XLX4"/>
<reference evidence="1" key="2">
    <citation type="submission" date="2025-08" db="UniProtKB">
        <authorList>
            <consortium name="Ensembl"/>
        </authorList>
    </citation>
    <scope>IDENTIFICATION</scope>
</reference>
<accession>A0A667XLX4</accession>
<sequence>MYLLYTCCCLLTMGYTQIKCIKEGAEPGDDPEDIGVLLEGVEILSGLGNIVIACALLFGLKLDGQRLSSKAQFLKNKLLYALLLTLQCYSQMLNKM</sequence>
<protein>
    <submittedName>
        <fullName evidence="1">Uncharacterized protein</fullName>
    </submittedName>
</protein>
<evidence type="ECO:0000313" key="2">
    <source>
        <dbReference type="Proteomes" id="UP000472263"/>
    </source>
</evidence>
<dbReference type="AlphaFoldDB" id="A0A667XLX4"/>
<organism evidence="1 2">
    <name type="scientific">Myripristis murdjan</name>
    <name type="common">pinecone soldierfish</name>
    <dbReference type="NCBI Taxonomy" id="586833"/>
    <lineage>
        <taxon>Eukaryota</taxon>
        <taxon>Metazoa</taxon>
        <taxon>Chordata</taxon>
        <taxon>Craniata</taxon>
        <taxon>Vertebrata</taxon>
        <taxon>Euteleostomi</taxon>
        <taxon>Actinopterygii</taxon>
        <taxon>Neopterygii</taxon>
        <taxon>Teleostei</taxon>
        <taxon>Neoteleostei</taxon>
        <taxon>Acanthomorphata</taxon>
        <taxon>Holocentriformes</taxon>
        <taxon>Holocentridae</taxon>
        <taxon>Myripristis</taxon>
    </lineage>
</organism>
<reference evidence="1" key="3">
    <citation type="submission" date="2025-09" db="UniProtKB">
        <authorList>
            <consortium name="Ensembl"/>
        </authorList>
    </citation>
    <scope>IDENTIFICATION</scope>
</reference>
<reference evidence="1" key="1">
    <citation type="submission" date="2019-06" db="EMBL/GenBank/DDBJ databases">
        <authorList>
            <consortium name="Wellcome Sanger Institute Data Sharing"/>
        </authorList>
    </citation>
    <scope>NUCLEOTIDE SEQUENCE [LARGE SCALE GENOMIC DNA]</scope>
</reference>
<keyword evidence="2" id="KW-1185">Reference proteome</keyword>
<dbReference type="Proteomes" id="UP000472263">
    <property type="component" value="Chromosome 8"/>
</dbReference>
<evidence type="ECO:0000313" key="1">
    <source>
        <dbReference type="Ensembl" id="ENSMMDP00005018770.1"/>
    </source>
</evidence>
<name>A0A667XLX4_9TELE</name>
<dbReference type="Ensembl" id="ENSMMDT00005019219.1">
    <property type="protein sequence ID" value="ENSMMDP00005018770.1"/>
    <property type="gene ID" value="ENSMMDG00005009363.1"/>
</dbReference>